<name>A0A5E4QU17_9NEOP</name>
<dbReference type="Proteomes" id="UP000324832">
    <property type="component" value="Unassembled WGS sequence"/>
</dbReference>
<evidence type="ECO:0000313" key="1">
    <source>
        <dbReference type="EMBL" id="VVD01507.1"/>
    </source>
</evidence>
<organism evidence="1 2">
    <name type="scientific">Leptidea sinapis</name>
    <dbReference type="NCBI Taxonomy" id="189913"/>
    <lineage>
        <taxon>Eukaryota</taxon>
        <taxon>Metazoa</taxon>
        <taxon>Ecdysozoa</taxon>
        <taxon>Arthropoda</taxon>
        <taxon>Hexapoda</taxon>
        <taxon>Insecta</taxon>
        <taxon>Pterygota</taxon>
        <taxon>Neoptera</taxon>
        <taxon>Endopterygota</taxon>
        <taxon>Lepidoptera</taxon>
        <taxon>Glossata</taxon>
        <taxon>Ditrysia</taxon>
        <taxon>Papilionoidea</taxon>
        <taxon>Pieridae</taxon>
        <taxon>Dismorphiinae</taxon>
        <taxon>Leptidea</taxon>
    </lineage>
</organism>
<evidence type="ECO:0000313" key="2">
    <source>
        <dbReference type="Proteomes" id="UP000324832"/>
    </source>
</evidence>
<keyword evidence="2" id="KW-1185">Reference proteome</keyword>
<accession>A0A5E4QU17</accession>
<gene>
    <name evidence="1" type="ORF">LSINAPIS_LOCUS11912</name>
</gene>
<dbReference type="AlphaFoldDB" id="A0A5E4QU17"/>
<proteinExistence type="predicted"/>
<protein>
    <submittedName>
        <fullName evidence="1">Uncharacterized protein</fullName>
    </submittedName>
</protein>
<reference evidence="1 2" key="1">
    <citation type="submission" date="2017-07" db="EMBL/GenBank/DDBJ databases">
        <authorList>
            <person name="Talla V."/>
            <person name="Backstrom N."/>
        </authorList>
    </citation>
    <scope>NUCLEOTIDE SEQUENCE [LARGE SCALE GENOMIC DNA]</scope>
</reference>
<sequence>MDSGAVSINYTLKITSSKKLAGRVMASIAQVPDDTHHMGTTPHSSQPYNTVAIINYYCFSATITSFSYNKNKVQPKCGTYSALFSDRIDRVWEEKPLRKEFSNITKVEAVDEDGVDSVRFCIQQHIKIIANTSINTVYVALHT</sequence>
<dbReference type="EMBL" id="FZQP02005410">
    <property type="protein sequence ID" value="VVD01507.1"/>
    <property type="molecule type" value="Genomic_DNA"/>
</dbReference>